<feature type="compositionally biased region" description="Polar residues" evidence="1">
    <location>
        <begin position="7"/>
        <end position="18"/>
    </location>
</feature>
<reference evidence="2 3" key="1">
    <citation type="journal article" date="2019" name="Genome Biol. Evol.">
        <title>Insights into the evolution of the New World diploid cottons (Gossypium, subgenus Houzingenia) based on genome sequencing.</title>
        <authorList>
            <person name="Grover C.E."/>
            <person name="Arick M.A. 2nd"/>
            <person name="Thrash A."/>
            <person name="Conover J.L."/>
            <person name="Sanders W.S."/>
            <person name="Peterson D.G."/>
            <person name="Frelichowski J.E."/>
            <person name="Scheffler J.A."/>
            <person name="Scheffler B.E."/>
            <person name="Wendel J.F."/>
        </authorList>
    </citation>
    <scope>NUCLEOTIDE SEQUENCE [LARGE SCALE GENOMIC DNA]</scope>
    <source>
        <strain evidence="2">8</strain>
        <tissue evidence="2">Leaf</tissue>
    </source>
</reference>
<keyword evidence="3" id="KW-1185">Reference proteome</keyword>
<protein>
    <submittedName>
        <fullName evidence="2">Uncharacterized protein</fullName>
    </submittedName>
</protein>
<dbReference type="EMBL" id="JABEZW010000006">
    <property type="protein sequence ID" value="MBA0767673.1"/>
    <property type="molecule type" value="Genomic_DNA"/>
</dbReference>
<gene>
    <name evidence="2" type="ORF">Gotri_016534</name>
</gene>
<dbReference type="AlphaFoldDB" id="A0A7J9E3S6"/>
<feature type="compositionally biased region" description="Polar residues" evidence="1">
    <location>
        <begin position="101"/>
        <end position="123"/>
    </location>
</feature>
<sequence>MPKSDFAQENQPPAGSNSPKKKHPVSILFFLMVQDLTALFPVCFDILEGYPTADPPRPAAQNKCFPRSKKKGDRGFIEGCKSSSPREAAAAAYRKPEKYLHSTSTSKLNTESKQYQRKSSMAK</sequence>
<proteinExistence type="predicted"/>
<evidence type="ECO:0000256" key="1">
    <source>
        <dbReference type="SAM" id="MobiDB-lite"/>
    </source>
</evidence>
<feature type="region of interest" description="Disordered" evidence="1">
    <location>
        <begin position="1"/>
        <end position="22"/>
    </location>
</feature>
<feature type="region of interest" description="Disordered" evidence="1">
    <location>
        <begin position="52"/>
        <end position="123"/>
    </location>
</feature>
<evidence type="ECO:0000313" key="3">
    <source>
        <dbReference type="Proteomes" id="UP000593568"/>
    </source>
</evidence>
<feature type="non-terminal residue" evidence="2">
    <location>
        <position position="1"/>
    </location>
</feature>
<organism evidence="2 3">
    <name type="scientific">Gossypium trilobum</name>
    <dbReference type="NCBI Taxonomy" id="34281"/>
    <lineage>
        <taxon>Eukaryota</taxon>
        <taxon>Viridiplantae</taxon>
        <taxon>Streptophyta</taxon>
        <taxon>Embryophyta</taxon>
        <taxon>Tracheophyta</taxon>
        <taxon>Spermatophyta</taxon>
        <taxon>Magnoliopsida</taxon>
        <taxon>eudicotyledons</taxon>
        <taxon>Gunneridae</taxon>
        <taxon>Pentapetalae</taxon>
        <taxon>rosids</taxon>
        <taxon>malvids</taxon>
        <taxon>Malvales</taxon>
        <taxon>Malvaceae</taxon>
        <taxon>Malvoideae</taxon>
        <taxon>Gossypium</taxon>
    </lineage>
</organism>
<dbReference type="Proteomes" id="UP000593568">
    <property type="component" value="Unassembled WGS sequence"/>
</dbReference>
<comment type="caution">
    <text evidence="2">The sequence shown here is derived from an EMBL/GenBank/DDBJ whole genome shotgun (WGS) entry which is preliminary data.</text>
</comment>
<accession>A0A7J9E3S6</accession>
<name>A0A7J9E3S6_9ROSI</name>
<evidence type="ECO:0000313" key="2">
    <source>
        <dbReference type="EMBL" id="MBA0767673.1"/>
    </source>
</evidence>